<dbReference type="AlphaFoldDB" id="A0A2A7AST5"/>
<dbReference type="Gene3D" id="3.90.220.20">
    <property type="entry name" value="DNA methylase specificity domains"/>
    <property type="match status" value="1"/>
</dbReference>
<dbReference type="Proteomes" id="UP000220005">
    <property type="component" value="Unassembled WGS sequence"/>
</dbReference>
<evidence type="ECO:0008006" key="5">
    <source>
        <dbReference type="Google" id="ProtNLM"/>
    </source>
</evidence>
<gene>
    <name evidence="3" type="ORF">CGS58_00990</name>
</gene>
<evidence type="ECO:0000313" key="3">
    <source>
        <dbReference type="EMBL" id="PDX82078.1"/>
    </source>
</evidence>
<evidence type="ECO:0000256" key="2">
    <source>
        <dbReference type="ARBA" id="ARBA00023125"/>
    </source>
</evidence>
<accession>A0A2A7AST5</accession>
<evidence type="ECO:0000256" key="1">
    <source>
        <dbReference type="ARBA" id="ARBA00022747"/>
    </source>
</evidence>
<organism evidence="3 4">
    <name type="scientific">Faecalibacterium prausnitzii</name>
    <dbReference type="NCBI Taxonomy" id="853"/>
    <lineage>
        <taxon>Bacteria</taxon>
        <taxon>Bacillati</taxon>
        <taxon>Bacillota</taxon>
        <taxon>Clostridia</taxon>
        <taxon>Eubacteriales</taxon>
        <taxon>Oscillospiraceae</taxon>
        <taxon>Faecalibacterium</taxon>
    </lineage>
</organism>
<dbReference type="SUPFAM" id="SSF116734">
    <property type="entry name" value="DNA methylase specificity domain"/>
    <property type="match status" value="1"/>
</dbReference>
<name>A0A2A7AST5_9FIRM</name>
<dbReference type="InterPro" id="IPR044946">
    <property type="entry name" value="Restrct_endonuc_typeI_TRD_sf"/>
</dbReference>
<sequence>MMMQISELVKAQGGLVLSRKETKASGNGGCPYKRLTLRALTEDGEIDSSALEDFCASETLNHAWFASPGDVVIRLFSPLCPVVIEEGQEKLLVPSQLAILKVKDCTILLPEFLKISLSQKEIQEKIRRIESGTTQRVVKLGTIMELQIEVPDKETQRRVVEMDTLCRKKERMYLKLMEQERQLTEIAIRKIMGGTLR</sequence>
<evidence type="ECO:0000313" key="4">
    <source>
        <dbReference type="Proteomes" id="UP000220005"/>
    </source>
</evidence>
<keyword evidence="1" id="KW-0680">Restriction system</keyword>
<comment type="caution">
    <text evidence="3">The sequence shown here is derived from an EMBL/GenBank/DDBJ whole genome shotgun (WGS) entry which is preliminary data.</text>
</comment>
<protein>
    <recommendedName>
        <fullName evidence="5">Restriction endonuclease subunit S</fullName>
    </recommendedName>
</protein>
<dbReference type="GO" id="GO:0003677">
    <property type="term" value="F:DNA binding"/>
    <property type="evidence" value="ECO:0007669"/>
    <property type="project" value="UniProtKB-KW"/>
</dbReference>
<dbReference type="RefSeq" id="WP_097838611.1">
    <property type="nucleotide sequence ID" value="NZ_NMTY01000004.1"/>
</dbReference>
<dbReference type="GO" id="GO:0009307">
    <property type="term" value="P:DNA restriction-modification system"/>
    <property type="evidence" value="ECO:0007669"/>
    <property type="project" value="UniProtKB-KW"/>
</dbReference>
<dbReference type="EMBL" id="NMTY01000004">
    <property type="protein sequence ID" value="PDX82078.1"/>
    <property type="molecule type" value="Genomic_DNA"/>
</dbReference>
<reference evidence="3 4" key="1">
    <citation type="journal article" date="2017" name="Front. Microbiol.">
        <title>New Insights into the Diversity of the Genus Faecalibacterium.</title>
        <authorList>
            <person name="Benevides L."/>
            <person name="Burman S."/>
            <person name="Martin R."/>
            <person name="Robert V."/>
            <person name="Thomas M."/>
            <person name="Miquel S."/>
            <person name="Chain F."/>
            <person name="Sokol H."/>
            <person name="Bermudez-Humaran L.G."/>
            <person name="Morrison M."/>
            <person name="Langella P."/>
            <person name="Azevedo V.A."/>
            <person name="Chatel J.M."/>
            <person name="Soares S."/>
        </authorList>
    </citation>
    <scope>NUCLEOTIDE SEQUENCE [LARGE SCALE GENOMIC DNA]</scope>
    <source>
        <strain evidence="3 4">CNCM I 4575</strain>
    </source>
</reference>
<keyword evidence="2" id="KW-0238">DNA-binding</keyword>
<proteinExistence type="predicted"/>